<organism evidence="2 3">
    <name type="scientific">Azospira inquinata</name>
    <dbReference type="NCBI Taxonomy" id="2785627"/>
    <lineage>
        <taxon>Bacteria</taxon>
        <taxon>Pseudomonadati</taxon>
        <taxon>Pseudomonadota</taxon>
        <taxon>Betaproteobacteria</taxon>
        <taxon>Rhodocyclales</taxon>
        <taxon>Rhodocyclaceae</taxon>
        <taxon>Azospira</taxon>
    </lineage>
</organism>
<feature type="chain" id="PRO_5036718827" evidence="1">
    <location>
        <begin position="25"/>
        <end position="147"/>
    </location>
</feature>
<dbReference type="EMBL" id="CP064782">
    <property type="protein sequence ID" value="QWT49991.1"/>
    <property type="molecule type" value="Genomic_DNA"/>
</dbReference>
<name>A0A975SPU3_9RHOO</name>
<accession>A0A975SPU3</accession>
<evidence type="ECO:0000256" key="1">
    <source>
        <dbReference type="SAM" id="SignalP"/>
    </source>
</evidence>
<dbReference type="KEGG" id="aiq:Azoinq_05155"/>
<dbReference type="Proteomes" id="UP000683428">
    <property type="component" value="Chromosome"/>
</dbReference>
<proteinExistence type="predicted"/>
<keyword evidence="3" id="KW-1185">Reference proteome</keyword>
<sequence length="147" mass="15176">MKTLFPRLSRLLPLFLTLLLGACATPGNQRPVLYPNDHLNRVGQARAQEDVDHCQGKAQEAGLSPTGGSQVLRSGAEGAAVGAAAAAAGSLIRGSNHWGQNAAAGAAAGGAAGAVHGAFRGDKANPVYRNFVQRCLRDMGYDVIGWN</sequence>
<keyword evidence="1" id="KW-0732">Signal</keyword>
<evidence type="ECO:0000313" key="2">
    <source>
        <dbReference type="EMBL" id="QWT49991.1"/>
    </source>
</evidence>
<feature type="signal peptide" evidence="1">
    <location>
        <begin position="1"/>
        <end position="24"/>
    </location>
</feature>
<reference evidence="2" key="1">
    <citation type="submission" date="2020-11" db="EMBL/GenBank/DDBJ databases">
        <title>Azospira inquinata sp. nov.</title>
        <authorList>
            <person name="Moe W.M."/>
            <person name="Mikes M.C."/>
        </authorList>
    </citation>
    <scope>NUCLEOTIDE SEQUENCE</scope>
    <source>
        <strain evidence="2">Azo-3</strain>
    </source>
</reference>
<evidence type="ECO:0000313" key="3">
    <source>
        <dbReference type="Proteomes" id="UP000683428"/>
    </source>
</evidence>
<dbReference type="RefSeq" id="WP_216131500.1">
    <property type="nucleotide sequence ID" value="NZ_CP064782.1"/>
</dbReference>
<gene>
    <name evidence="2" type="ORF">Azoinq_05155</name>
</gene>
<protein>
    <submittedName>
        <fullName evidence="2">Glycine zipper family protein</fullName>
    </submittedName>
</protein>
<dbReference type="AlphaFoldDB" id="A0A975SPU3"/>
<dbReference type="PROSITE" id="PS51257">
    <property type="entry name" value="PROKAR_LIPOPROTEIN"/>
    <property type="match status" value="1"/>
</dbReference>